<proteinExistence type="predicted"/>
<dbReference type="STRING" id="1379.HMPREF3186_00045"/>
<evidence type="ECO:0000256" key="2">
    <source>
        <dbReference type="PROSITE-ProRule" id="PRU00335"/>
    </source>
</evidence>
<dbReference type="Proteomes" id="UP000070355">
    <property type="component" value="Unassembled WGS sequence"/>
</dbReference>
<keyword evidence="1 2" id="KW-0238">DNA-binding</keyword>
<dbReference type="PROSITE" id="PS01081">
    <property type="entry name" value="HTH_TETR_1"/>
    <property type="match status" value="1"/>
</dbReference>
<feature type="DNA-binding region" description="H-T-H motif" evidence="2">
    <location>
        <begin position="42"/>
        <end position="61"/>
    </location>
</feature>
<dbReference type="PATRIC" id="fig|1379.3.peg.46"/>
<evidence type="ECO:0000256" key="1">
    <source>
        <dbReference type="ARBA" id="ARBA00023125"/>
    </source>
</evidence>
<dbReference type="InterPro" id="IPR023772">
    <property type="entry name" value="DNA-bd_HTH_TetR-type_CS"/>
</dbReference>
<feature type="domain" description="HTH tetR-type" evidence="3">
    <location>
        <begin position="19"/>
        <end position="79"/>
    </location>
</feature>
<dbReference type="EMBL" id="LSDC01000005">
    <property type="protein sequence ID" value="KXB64339.1"/>
    <property type="molecule type" value="Genomic_DNA"/>
</dbReference>
<reference evidence="5" key="1">
    <citation type="submission" date="2016-01" db="EMBL/GenBank/DDBJ databases">
        <authorList>
            <person name="Mitreva M."/>
            <person name="Pepin K.H."/>
            <person name="Mihindukulasuriya K.A."/>
            <person name="Fulton R."/>
            <person name="Fronick C."/>
            <person name="O'Laughlin M."/>
            <person name="Miner T."/>
            <person name="Herter B."/>
            <person name="Rosa B.A."/>
            <person name="Cordes M."/>
            <person name="Tomlinson C."/>
            <person name="Wollam A."/>
            <person name="Palsikar V.B."/>
            <person name="Mardis E.R."/>
            <person name="Wilson R.K."/>
        </authorList>
    </citation>
    <scope>NUCLEOTIDE SEQUENCE [LARGE SCALE GENOMIC DNA]</scope>
    <source>
        <strain evidence="5">DNF01167</strain>
    </source>
</reference>
<evidence type="ECO:0000259" key="3">
    <source>
        <dbReference type="PROSITE" id="PS50977"/>
    </source>
</evidence>
<sequence length="212" mass="24422">MTENILQSYFSISHDETFPPGKKKTIEAAINLFAKQGYHGTSTLQIAKEAGVSQATVFKYFKTKEDLLYSIIVPIIPKLFLNFLKRTQNTNSLEELISYAVEDRMMFLKENKNTVKIVFSEILTNENLKTQLIDSLKVVFAEINFKDILQKHKENNPEINEGLSSAEVIRSFAGPIMTYSAQRFILFEDVPCPTEEHDLQFIKQQIYKNLTR</sequence>
<evidence type="ECO:0000313" key="4">
    <source>
        <dbReference type="EMBL" id="KXB64339.1"/>
    </source>
</evidence>
<dbReference type="Gene3D" id="1.10.357.10">
    <property type="entry name" value="Tetracycline Repressor, domain 2"/>
    <property type="match status" value="1"/>
</dbReference>
<dbReference type="GO" id="GO:0003677">
    <property type="term" value="F:DNA binding"/>
    <property type="evidence" value="ECO:0007669"/>
    <property type="project" value="UniProtKB-UniRule"/>
</dbReference>
<dbReference type="OrthoDB" id="509229at2"/>
<dbReference type="PANTHER" id="PTHR43479:SF11">
    <property type="entry name" value="ACREF_ENVCD OPERON REPRESSOR-RELATED"/>
    <property type="match status" value="1"/>
</dbReference>
<dbReference type="SUPFAM" id="SSF46689">
    <property type="entry name" value="Homeodomain-like"/>
    <property type="match status" value="1"/>
</dbReference>
<dbReference type="RefSeq" id="WP_060913380.1">
    <property type="nucleotide sequence ID" value="NZ_KQ959917.1"/>
</dbReference>
<dbReference type="InterPro" id="IPR001647">
    <property type="entry name" value="HTH_TetR"/>
</dbReference>
<organism evidence="4 5">
    <name type="scientific">Gemella haemolysans</name>
    <dbReference type="NCBI Taxonomy" id="1379"/>
    <lineage>
        <taxon>Bacteria</taxon>
        <taxon>Bacillati</taxon>
        <taxon>Bacillota</taxon>
        <taxon>Bacilli</taxon>
        <taxon>Bacillales</taxon>
        <taxon>Gemellaceae</taxon>
        <taxon>Gemella</taxon>
    </lineage>
</organism>
<dbReference type="InterPro" id="IPR009057">
    <property type="entry name" value="Homeodomain-like_sf"/>
</dbReference>
<dbReference type="Pfam" id="PF00440">
    <property type="entry name" value="TetR_N"/>
    <property type="match status" value="1"/>
</dbReference>
<dbReference type="InterPro" id="IPR050624">
    <property type="entry name" value="HTH-type_Tx_Regulator"/>
</dbReference>
<dbReference type="PANTHER" id="PTHR43479">
    <property type="entry name" value="ACREF/ENVCD OPERON REPRESSOR-RELATED"/>
    <property type="match status" value="1"/>
</dbReference>
<dbReference type="PRINTS" id="PR00455">
    <property type="entry name" value="HTHTETR"/>
</dbReference>
<dbReference type="PROSITE" id="PS50977">
    <property type="entry name" value="HTH_TETR_2"/>
    <property type="match status" value="1"/>
</dbReference>
<accession>A0A134A9D5</accession>
<name>A0A134A9D5_9BACL</name>
<evidence type="ECO:0000313" key="5">
    <source>
        <dbReference type="Proteomes" id="UP000070355"/>
    </source>
</evidence>
<dbReference type="AlphaFoldDB" id="A0A134A9D5"/>
<comment type="caution">
    <text evidence="4">The sequence shown here is derived from an EMBL/GenBank/DDBJ whole genome shotgun (WGS) entry which is preliminary data.</text>
</comment>
<protein>
    <submittedName>
        <fullName evidence="4">Transcriptional regulator, TetR family</fullName>
    </submittedName>
</protein>
<gene>
    <name evidence="4" type="ORF">HMPREF3186_00045</name>
</gene>